<dbReference type="FunFam" id="2.170.150.80:FF:000002">
    <property type="entry name" value="Nac domain-containing protein 86"/>
    <property type="match status" value="1"/>
</dbReference>
<comment type="subcellular location">
    <subcellularLocation>
        <location evidence="1">Nucleus</location>
    </subcellularLocation>
</comment>
<keyword evidence="7" id="KW-0472">Membrane</keyword>
<evidence type="ECO:0000256" key="1">
    <source>
        <dbReference type="ARBA" id="ARBA00004123"/>
    </source>
</evidence>
<evidence type="ECO:0000313" key="9">
    <source>
        <dbReference type="EMBL" id="GMH18427.1"/>
    </source>
</evidence>
<sequence length="1687" mass="184702">MSDLPFESLPLGFRFKPTDQELIDHYLRLKINGHEKEVSVIREVDVCKVEPWDLPDFSNIKTTDPEWFFFCPRDQKYPNGQRSNRATSAGYWKATGKDRKIVCRKMGLIGMKKTLVFYMGRAPSGKRTHWVIHEYRTTLKELDGTLPGQGAFVISRLFKKPDDKKQEDSDEGYNCNEGETLAASPTATNLSMEYLPSELASVKESPTSMAVGEDGVVEVSDRAMSYDLVSAECSNSCNVGGSEVQVEEETHEVDSHLDEDLKYFYDPQEPPSPLNLVTCDLLSAETEVLPLATGYASGYSGIQFQNDICEKDAISDFLKSIIVDPADFPCEDFESPAAAAFAESPTRNVYIKEKGSCNGSDVEVTESQHDLTFAGHGSTCNLGDDWREILHSTENPALTDDDIFSEAALAQFCNLPNGFQEADSLQANFNEKSESRIKIRTHPRHNEPKAPNIASQGTARRRIRLQSRIAVQGQGPVIELRDTKVDDSSGEKSFGLSVFMLRVAMAAVLFVVFVALYGRITTLFSDLRLGFEAPVLLIHDVTYVHRKKNTSDIFRKKRARGRERVRLIGQSLRVPPFVFPISGVLPVYSIIFRRLKLKKQDMALGSCRVGGSSSSNLSALAPPFTVHKPFSKPNSSNPPLNFSEFPHVASFNPSIQIRQHPFCSTSGPNFTEAEPVLATSGLPSASVYGYVDSLANNSTGTQFPSLNQAPVAAFDPFSYDQYTSGMGMHTTFPESTPYYSPYQVHQNGYSLAGCDKPGYDFLSNPGCAAQTGGLSQVDYSGSVSHLEYTPPWSGFWNGMTDGNSGSQDYRPSGSCACKSYADQVEGPGSGSYIAKYLSGSSGLEGGKSFFEPHPRITSSDCSTTCSFGSTSGCKGSQLQEPVREFIKNSGVYQNPYSTSSEKCTDHTNSYLLDFTPAAKPTLITVVESPSVGKDTAVAKSDFVSSNVVGKSEDFAKFDSFNLESPHLPLVVDCQVGDIGRAHSCFAGSSSTRMADTLDLKPNDIDVLDQLLLPKSAPQALCDFEKPSDGPDIHNPAVDSPCWRGAPAARFSPFGASEAADPEVLVKKLELCHSLDKKGSDSPPLSTTEAVHAVFEKPNGNNSLGSSSGNEGMPLEKDFSGSTELRNCFSKMNGGYELQIEEGNNQPGKRFSLLNNSEPDFDLPVSFSTKLILKDGEFARERKLAQPEVAATEKSGKCTGTTTADKFSGIPFSAGEDLLSSPSVTSADRKLPGKDSYPIINLNMLVYTMKNLSEVLRYHCSNYPAAVRGQDHMALNHVINNLHACLPLMETEQIRPTENFTLPQQGMPPSHEEMQDPTLSARLGGAQERKLMDADMEWLEHKNLLKSKRHFALDIQNALSNSASAKDSADTDTLTQAVKGVLYENFPTKEVSDPEVMLYKNLWLEAEAALCSFTIKTRFQRMIRKTEKCGTRDKIQGGPENMQSSKVSPDVHRMTEHGSQAEVSLGLGIHGWKSLELSKINDDIPSAQMEKSKSTKIEGKQLPINRSSVDCRIEGISIDDLQGLSPDDLADDIEASVTARVQEILDCNVDDSAFVKTKGRESIAMERGAHKDPPDPYNAVSGCYFSSTIGYENIPEASVMARFDILKNRTKNSSSMAMITSRSGLGDGTQALDYCLQLGTPLKLSEHDDVKRVNLFAPGLTPTQSFKANCLGSGFLEGWYECPASSDR</sequence>
<dbReference type="Pfam" id="PF02365">
    <property type="entry name" value="NAM"/>
    <property type="match status" value="1"/>
</dbReference>
<evidence type="ECO:0000256" key="4">
    <source>
        <dbReference type="ARBA" id="ARBA00023163"/>
    </source>
</evidence>
<evidence type="ECO:0000256" key="6">
    <source>
        <dbReference type="SAM" id="MobiDB-lite"/>
    </source>
</evidence>
<evidence type="ECO:0000256" key="5">
    <source>
        <dbReference type="ARBA" id="ARBA00023242"/>
    </source>
</evidence>
<feature type="domain" description="NAC" evidence="8">
    <location>
        <begin position="9"/>
        <end position="160"/>
    </location>
</feature>
<dbReference type="PANTHER" id="PTHR34361">
    <property type="entry name" value="OS08G0157800 PROTEIN"/>
    <property type="match status" value="1"/>
</dbReference>
<dbReference type="PROSITE" id="PS51005">
    <property type="entry name" value="NAC"/>
    <property type="match status" value="1"/>
</dbReference>
<comment type="caution">
    <text evidence="9">The sequence shown here is derived from an EMBL/GenBank/DDBJ whole genome shotgun (WGS) entry which is preliminary data.</text>
</comment>
<keyword evidence="7" id="KW-0812">Transmembrane</keyword>
<dbReference type="InterPro" id="IPR003441">
    <property type="entry name" value="NAC-dom"/>
</dbReference>
<evidence type="ECO:0000259" key="8">
    <source>
        <dbReference type="PROSITE" id="PS51005"/>
    </source>
</evidence>
<keyword evidence="3" id="KW-0238">DNA-binding</keyword>
<dbReference type="GO" id="GO:0003677">
    <property type="term" value="F:DNA binding"/>
    <property type="evidence" value="ECO:0007669"/>
    <property type="project" value="UniProtKB-KW"/>
</dbReference>
<reference evidence="9" key="1">
    <citation type="submission" date="2023-05" db="EMBL/GenBank/DDBJ databases">
        <title>Nepenthes gracilis genome sequencing.</title>
        <authorList>
            <person name="Fukushima K."/>
        </authorList>
    </citation>
    <scope>NUCLEOTIDE SEQUENCE</scope>
    <source>
        <strain evidence="9">SING2019-196</strain>
    </source>
</reference>
<evidence type="ECO:0000256" key="7">
    <source>
        <dbReference type="SAM" id="Phobius"/>
    </source>
</evidence>
<evidence type="ECO:0000313" key="10">
    <source>
        <dbReference type="Proteomes" id="UP001279734"/>
    </source>
</evidence>
<feature type="region of interest" description="Disordered" evidence="6">
    <location>
        <begin position="1096"/>
        <end position="1119"/>
    </location>
</feature>
<keyword evidence="4" id="KW-0804">Transcription</keyword>
<dbReference type="PANTHER" id="PTHR34361:SF2">
    <property type="entry name" value="OS08G0157800 PROTEIN"/>
    <property type="match status" value="1"/>
</dbReference>
<organism evidence="9 10">
    <name type="scientific">Nepenthes gracilis</name>
    <name type="common">Slender pitcher plant</name>
    <dbReference type="NCBI Taxonomy" id="150966"/>
    <lineage>
        <taxon>Eukaryota</taxon>
        <taxon>Viridiplantae</taxon>
        <taxon>Streptophyta</taxon>
        <taxon>Embryophyta</taxon>
        <taxon>Tracheophyta</taxon>
        <taxon>Spermatophyta</taxon>
        <taxon>Magnoliopsida</taxon>
        <taxon>eudicotyledons</taxon>
        <taxon>Gunneridae</taxon>
        <taxon>Pentapetalae</taxon>
        <taxon>Caryophyllales</taxon>
        <taxon>Nepenthaceae</taxon>
        <taxon>Nepenthes</taxon>
    </lineage>
</organism>
<accession>A0AAD3SWR5</accession>
<dbReference type="Gene3D" id="2.170.150.80">
    <property type="entry name" value="NAC domain"/>
    <property type="match status" value="1"/>
</dbReference>
<gene>
    <name evidence="9" type="ORF">Nepgr_020268</name>
</gene>
<protein>
    <recommendedName>
        <fullName evidence="8">NAC domain-containing protein</fullName>
    </recommendedName>
</protein>
<dbReference type="GO" id="GO:0006355">
    <property type="term" value="P:regulation of DNA-templated transcription"/>
    <property type="evidence" value="ECO:0007669"/>
    <property type="project" value="InterPro"/>
</dbReference>
<feature type="transmembrane region" description="Helical" evidence="7">
    <location>
        <begin position="494"/>
        <end position="518"/>
    </location>
</feature>
<evidence type="ECO:0000256" key="2">
    <source>
        <dbReference type="ARBA" id="ARBA00023015"/>
    </source>
</evidence>
<dbReference type="SUPFAM" id="SSF101941">
    <property type="entry name" value="NAC domain"/>
    <property type="match status" value="1"/>
</dbReference>
<name>A0AAD3SWR5_NEPGR</name>
<keyword evidence="2" id="KW-0805">Transcription regulation</keyword>
<keyword evidence="10" id="KW-1185">Reference proteome</keyword>
<keyword evidence="5" id="KW-0539">Nucleus</keyword>
<feature type="transmembrane region" description="Helical" evidence="7">
    <location>
        <begin position="572"/>
        <end position="592"/>
    </location>
</feature>
<dbReference type="Proteomes" id="UP001279734">
    <property type="component" value="Unassembled WGS sequence"/>
</dbReference>
<dbReference type="InterPro" id="IPR036093">
    <property type="entry name" value="NAC_dom_sf"/>
</dbReference>
<proteinExistence type="predicted"/>
<evidence type="ECO:0000256" key="3">
    <source>
        <dbReference type="ARBA" id="ARBA00023125"/>
    </source>
</evidence>
<feature type="compositionally biased region" description="Low complexity" evidence="6">
    <location>
        <begin position="1098"/>
        <end position="1111"/>
    </location>
</feature>
<dbReference type="EMBL" id="BSYO01000019">
    <property type="protein sequence ID" value="GMH18427.1"/>
    <property type="molecule type" value="Genomic_DNA"/>
</dbReference>
<dbReference type="GO" id="GO:0005634">
    <property type="term" value="C:nucleus"/>
    <property type="evidence" value="ECO:0007669"/>
    <property type="project" value="UniProtKB-SubCell"/>
</dbReference>
<keyword evidence="7" id="KW-1133">Transmembrane helix</keyword>